<feature type="transmembrane region" description="Helical" evidence="1">
    <location>
        <begin position="528"/>
        <end position="553"/>
    </location>
</feature>
<name>A0A9Q1CCP7_HOLLE</name>
<accession>A0A9Q1CCP7</accession>
<sequence length="677" mass="76949">MMPLKKQQDWCNLKWGLLVASLMLGLFPEAIANTSNLIGGSWYNFRMPQFFTDTQGQGLSDACKDQFANIRTKDWNKAFDAFGKPGAGILRGNVFWLGSFDECDHIRDFHYCLVAVNLSGIAPKVKTLQKLPLMYGMCIPERCSEKDIANGFDYLLAITGLNKTLSLSKFHTPLCTKDPHRPFDGKFIATVAFFSLLFLLVAGSSLYHAWHHSSAFRKVSQLDGLSVEPSNSDTSPLLESSDASVQITPNGPSVYGSNRQDEAEINLESIQRQREGRVSTFKQAFLCFAVPYNLPKLLSGNQSKESIPCIHGIRVISMLWVILGHTFIFASIMGGVNPMKLEEWVKRYGFMVVSNAYFCVDSFFVLSGLLVTYLTLSKMKKKDGRIHWLLFYFHRYWRLTPVLAVTMLFYLYITPYFGHGPYAQIASERPLCPKYWWANLLYINNFYPVESVNMCGEYNSYNPCTSGVDQRSNYESLVYMVSQWSPRPPGPIFADVVYDKPYCRITPYLVGMALGYVLYKYPKKSFRINWIVVLLCWVISCGMGYACVYSVYSNYTGHTWPTSVNVTYEMFCRLVWGIFVAWVIFACYYGYGGWVNSFLAHPAWAPLGRLSYTIYMIHPIMITLFGSHQGSPLHLSLPLMGYYYAGITLISFGCAVIFSLMVEFPLAGLEKVFAKRR</sequence>
<organism evidence="3 4">
    <name type="scientific">Holothuria leucospilota</name>
    <name type="common">Black long sea cucumber</name>
    <name type="synonym">Mertensiothuria leucospilota</name>
    <dbReference type="NCBI Taxonomy" id="206669"/>
    <lineage>
        <taxon>Eukaryota</taxon>
        <taxon>Metazoa</taxon>
        <taxon>Echinodermata</taxon>
        <taxon>Eleutherozoa</taxon>
        <taxon>Echinozoa</taxon>
        <taxon>Holothuroidea</taxon>
        <taxon>Aspidochirotacea</taxon>
        <taxon>Aspidochirotida</taxon>
        <taxon>Holothuriidae</taxon>
        <taxon>Holothuria</taxon>
    </lineage>
</organism>
<feature type="transmembrane region" description="Helical" evidence="1">
    <location>
        <begin position="348"/>
        <end position="376"/>
    </location>
</feature>
<dbReference type="EMBL" id="JAIZAY010000005">
    <property type="protein sequence ID" value="KAJ8042517.1"/>
    <property type="molecule type" value="Genomic_DNA"/>
</dbReference>
<keyword evidence="4" id="KW-1185">Reference proteome</keyword>
<reference evidence="3" key="1">
    <citation type="submission" date="2021-10" db="EMBL/GenBank/DDBJ databases">
        <title>Tropical sea cucumber genome reveals ecological adaptation and Cuvierian tubules defense mechanism.</title>
        <authorList>
            <person name="Chen T."/>
        </authorList>
    </citation>
    <scope>NUCLEOTIDE SEQUENCE</scope>
    <source>
        <strain evidence="3">Nanhai2018</strain>
        <tissue evidence="3">Muscle</tissue>
    </source>
</reference>
<feature type="transmembrane region" description="Helical" evidence="1">
    <location>
        <begin position="612"/>
        <end position="630"/>
    </location>
</feature>
<feature type="transmembrane region" description="Helical" evidence="1">
    <location>
        <begin position="396"/>
        <end position="413"/>
    </location>
</feature>
<evidence type="ECO:0000313" key="4">
    <source>
        <dbReference type="Proteomes" id="UP001152320"/>
    </source>
</evidence>
<dbReference type="AlphaFoldDB" id="A0A9Q1CCP7"/>
<feature type="transmembrane region" description="Helical" evidence="1">
    <location>
        <begin position="505"/>
        <end position="521"/>
    </location>
</feature>
<feature type="transmembrane region" description="Helical" evidence="1">
    <location>
        <begin position="573"/>
        <end position="591"/>
    </location>
</feature>
<gene>
    <name evidence="3" type="ORF">HOLleu_13587</name>
</gene>
<keyword evidence="1" id="KW-0472">Membrane</keyword>
<feature type="transmembrane region" description="Helical" evidence="1">
    <location>
        <begin position="315"/>
        <end position="336"/>
    </location>
</feature>
<dbReference type="InterPro" id="IPR006621">
    <property type="entry name" value="Nose-resist-to-fluoxetine_N"/>
</dbReference>
<dbReference type="SMART" id="SM00703">
    <property type="entry name" value="NRF"/>
    <property type="match status" value="1"/>
</dbReference>
<dbReference type="OrthoDB" id="118951at2759"/>
<dbReference type="InterPro" id="IPR002656">
    <property type="entry name" value="Acyl_transf_3_dom"/>
</dbReference>
<keyword evidence="1" id="KW-1133">Transmembrane helix</keyword>
<dbReference type="Proteomes" id="UP001152320">
    <property type="component" value="Chromosome 5"/>
</dbReference>
<evidence type="ECO:0000313" key="3">
    <source>
        <dbReference type="EMBL" id="KAJ8042517.1"/>
    </source>
</evidence>
<proteinExistence type="predicted"/>
<evidence type="ECO:0000256" key="1">
    <source>
        <dbReference type="SAM" id="Phobius"/>
    </source>
</evidence>
<feature type="transmembrane region" description="Helical" evidence="1">
    <location>
        <begin position="187"/>
        <end position="210"/>
    </location>
</feature>
<dbReference type="GO" id="GO:0016747">
    <property type="term" value="F:acyltransferase activity, transferring groups other than amino-acyl groups"/>
    <property type="evidence" value="ECO:0007669"/>
    <property type="project" value="InterPro"/>
</dbReference>
<dbReference type="PANTHER" id="PTHR11161:SF0">
    <property type="entry name" value="O-ACYLTRANSFERASE LIKE PROTEIN"/>
    <property type="match status" value="1"/>
</dbReference>
<dbReference type="PANTHER" id="PTHR11161">
    <property type="entry name" value="O-ACYLTRANSFERASE"/>
    <property type="match status" value="1"/>
</dbReference>
<feature type="domain" description="Nose resistant-to-fluoxetine protein N-terminal" evidence="2">
    <location>
        <begin position="60"/>
        <end position="171"/>
    </location>
</feature>
<evidence type="ECO:0000259" key="2">
    <source>
        <dbReference type="SMART" id="SM00703"/>
    </source>
</evidence>
<dbReference type="Pfam" id="PF20146">
    <property type="entry name" value="NRF"/>
    <property type="match status" value="1"/>
</dbReference>
<comment type="caution">
    <text evidence="3">The sequence shown here is derived from an EMBL/GenBank/DDBJ whole genome shotgun (WGS) entry which is preliminary data.</text>
</comment>
<feature type="transmembrane region" description="Helical" evidence="1">
    <location>
        <begin position="642"/>
        <end position="667"/>
    </location>
</feature>
<protein>
    <submittedName>
        <fullName evidence="3">Nose resistant to fluoxetine protein 6</fullName>
    </submittedName>
</protein>
<dbReference type="Pfam" id="PF01757">
    <property type="entry name" value="Acyl_transf_3"/>
    <property type="match status" value="1"/>
</dbReference>
<dbReference type="InterPro" id="IPR052728">
    <property type="entry name" value="O2_lipid_transport_reg"/>
</dbReference>
<keyword evidence="1" id="KW-0812">Transmembrane</keyword>